<keyword evidence="2" id="KW-1185">Reference proteome</keyword>
<sequence>MIPNCPGAPCVVSPPLLPPLIEVFFFSCEQHRANQHCPDRG</sequence>
<proteinExistence type="predicted"/>
<name>A0ABN9HBV0_9NEOB</name>
<dbReference type="EMBL" id="CATNWA010020329">
    <property type="protein sequence ID" value="CAI9617820.1"/>
    <property type="molecule type" value="Genomic_DNA"/>
</dbReference>
<evidence type="ECO:0000313" key="2">
    <source>
        <dbReference type="Proteomes" id="UP001162483"/>
    </source>
</evidence>
<accession>A0ABN9HBV0</accession>
<dbReference type="Proteomes" id="UP001162483">
    <property type="component" value="Unassembled WGS sequence"/>
</dbReference>
<organism evidence="1 2">
    <name type="scientific">Staurois parvus</name>
    <dbReference type="NCBI Taxonomy" id="386267"/>
    <lineage>
        <taxon>Eukaryota</taxon>
        <taxon>Metazoa</taxon>
        <taxon>Chordata</taxon>
        <taxon>Craniata</taxon>
        <taxon>Vertebrata</taxon>
        <taxon>Euteleostomi</taxon>
        <taxon>Amphibia</taxon>
        <taxon>Batrachia</taxon>
        <taxon>Anura</taxon>
        <taxon>Neobatrachia</taxon>
        <taxon>Ranoidea</taxon>
        <taxon>Ranidae</taxon>
        <taxon>Staurois</taxon>
    </lineage>
</organism>
<comment type="caution">
    <text evidence="1">The sequence shown here is derived from an EMBL/GenBank/DDBJ whole genome shotgun (WGS) entry which is preliminary data.</text>
</comment>
<evidence type="ECO:0000313" key="1">
    <source>
        <dbReference type="EMBL" id="CAI9617820.1"/>
    </source>
</evidence>
<gene>
    <name evidence="1" type="ORF">SPARVUS_LOCUS15599036</name>
</gene>
<reference evidence="1" key="1">
    <citation type="submission" date="2023-05" db="EMBL/GenBank/DDBJ databases">
        <authorList>
            <person name="Stuckert A."/>
        </authorList>
    </citation>
    <scope>NUCLEOTIDE SEQUENCE</scope>
</reference>
<protein>
    <submittedName>
        <fullName evidence="1">Uncharacterized protein</fullName>
    </submittedName>
</protein>
<feature type="non-terminal residue" evidence="1">
    <location>
        <position position="41"/>
    </location>
</feature>